<dbReference type="EMBL" id="UYRR01037470">
    <property type="protein sequence ID" value="VDK70481.1"/>
    <property type="molecule type" value="Genomic_DNA"/>
</dbReference>
<evidence type="ECO:0000313" key="2">
    <source>
        <dbReference type="EMBL" id="VDK70481.1"/>
    </source>
</evidence>
<dbReference type="WBParaSite" id="ASIM_0002017501-mRNA-1">
    <property type="protein sequence ID" value="ASIM_0002017501-mRNA-1"/>
    <property type="gene ID" value="ASIM_0002017501"/>
</dbReference>
<dbReference type="InterPro" id="IPR015988">
    <property type="entry name" value="STAT_TF_CC"/>
</dbReference>
<gene>
    <name evidence="2" type="ORF">ASIM_LOCUS19559</name>
</gene>
<dbReference type="Gene3D" id="1.20.1050.20">
    <property type="entry name" value="STAT transcription factor, all-alpha domain"/>
    <property type="match status" value="1"/>
</dbReference>
<evidence type="ECO:0000313" key="3">
    <source>
        <dbReference type="Proteomes" id="UP000267096"/>
    </source>
</evidence>
<dbReference type="GO" id="GO:0007165">
    <property type="term" value="P:signal transduction"/>
    <property type="evidence" value="ECO:0007669"/>
    <property type="project" value="InterPro"/>
</dbReference>
<reference evidence="2 3" key="2">
    <citation type="submission" date="2018-11" db="EMBL/GenBank/DDBJ databases">
        <authorList>
            <consortium name="Pathogen Informatics"/>
        </authorList>
    </citation>
    <scope>NUCLEOTIDE SEQUENCE [LARGE SCALE GENOMIC DNA]</scope>
</reference>
<organism evidence="4">
    <name type="scientific">Anisakis simplex</name>
    <name type="common">Herring worm</name>
    <dbReference type="NCBI Taxonomy" id="6269"/>
    <lineage>
        <taxon>Eukaryota</taxon>
        <taxon>Metazoa</taxon>
        <taxon>Ecdysozoa</taxon>
        <taxon>Nematoda</taxon>
        <taxon>Chromadorea</taxon>
        <taxon>Rhabditida</taxon>
        <taxon>Spirurina</taxon>
        <taxon>Ascaridomorpha</taxon>
        <taxon>Ascaridoidea</taxon>
        <taxon>Anisakidae</taxon>
        <taxon>Anisakis</taxon>
        <taxon>Anisakis simplex complex</taxon>
    </lineage>
</organism>
<evidence type="ECO:0000259" key="1">
    <source>
        <dbReference type="Pfam" id="PF01017"/>
    </source>
</evidence>
<dbReference type="AlphaFoldDB" id="A0A0M3KGR1"/>
<name>A0A0M3KGR1_ANISI</name>
<keyword evidence="3" id="KW-1185">Reference proteome</keyword>
<feature type="domain" description="STAT transcription factor all-alpha" evidence="1">
    <location>
        <begin position="11"/>
        <end position="143"/>
    </location>
</feature>
<proteinExistence type="predicted"/>
<dbReference type="InterPro" id="IPR013800">
    <property type="entry name" value="STAT_TF_alpha"/>
</dbReference>
<accession>A0A0M3KGR1</accession>
<sequence>MLGYADIRSALCELTKECHVLWEENKDMQGRFVNDLAELQSIQLAITQFEHDHRFRNKTFRSDRLAQARASMCEMQRKASQLYETLSERRCSLAQKLNDGVHNVALLQNQLISDRLFDWKNRQKLAQVGVPFENKDQLLDEIQFE</sequence>
<evidence type="ECO:0000313" key="4">
    <source>
        <dbReference type="WBParaSite" id="ASIM_0002017501-mRNA-1"/>
    </source>
</evidence>
<dbReference type="SUPFAM" id="SSF47655">
    <property type="entry name" value="STAT"/>
    <property type="match status" value="1"/>
</dbReference>
<dbReference type="Pfam" id="PF01017">
    <property type="entry name" value="STAT_alpha"/>
    <property type="match status" value="1"/>
</dbReference>
<protein>
    <submittedName>
        <fullName evidence="4">Signal transducer and activator of transcription 1 (inferred by orthology to a C. elegans protein)</fullName>
    </submittedName>
</protein>
<dbReference type="GO" id="GO:0006355">
    <property type="term" value="P:regulation of DNA-templated transcription"/>
    <property type="evidence" value="ECO:0007669"/>
    <property type="project" value="InterPro"/>
</dbReference>
<dbReference type="Proteomes" id="UP000267096">
    <property type="component" value="Unassembled WGS sequence"/>
</dbReference>
<dbReference type="OrthoDB" id="19300at2759"/>
<reference evidence="4" key="1">
    <citation type="submission" date="2017-02" db="UniProtKB">
        <authorList>
            <consortium name="WormBaseParasite"/>
        </authorList>
    </citation>
    <scope>IDENTIFICATION</scope>
</reference>